<proteinExistence type="predicted"/>
<dbReference type="KEGG" id="nneo:PQG83_02755"/>
<keyword evidence="1" id="KW-0479">Metal-binding</keyword>
<gene>
    <name evidence="4" type="ORF">PQG83_02755</name>
</gene>
<keyword evidence="5" id="KW-1185">Reference proteome</keyword>
<dbReference type="SUPFAM" id="SSF52242">
    <property type="entry name" value="Cobalamin (vitamin B12)-binding domain"/>
    <property type="match status" value="1"/>
</dbReference>
<evidence type="ECO:0000256" key="2">
    <source>
        <dbReference type="ARBA" id="ARBA00023285"/>
    </source>
</evidence>
<dbReference type="InterPro" id="IPR003759">
    <property type="entry name" value="Cbl-bd_cap"/>
</dbReference>
<dbReference type="PANTHER" id="PTHR45833:SF1">
    <property type="entry name" value="METHIONINE SYNTHASE"/>
    <property type="match status" value="1"/>
</dbReference>
<dbReference type="Proteomes" id="UP001302494">
    <property type="component" value="Chromosome"/>
</dbReference>
<dbReference type="GO" id="GO:0005829">
    <property type="term" value="C:cytosol"/>
    <property type="evidence" value="ECO:0007669"/>
    <property type="project" value="TreeGrafter"/>
</dbReference>
<dbReference type="InterPro" id="IPR006158">
    <property type="entry name" value="Cobalamin-bd"/>
</dbReference>
<organism evidence="4 5">
    <name type="scientific">Candidatus Nitrospira neomarina</name>
    <dbReference type="NCBI Taxonomy" id="3020899"/>
    <lineage>
        <taxon>Bacteria</taxon>
        <taxon>Pseudomonadati</taxon>
        <taxon>Nitrospirota</taxon>
        <taxon>Nitrospiria</taxon>
        <taxon>Nitrospirales</taxon>
        <taxon>Nitrospiraceae</taxon>
        <taxon>Nitrospira</taxon>
    </lineage>
</organism>
<evidence type="ECO:0000256" key="1">
    <source>
        <dbReference type="ARBA" id="ARBA00022723"/>
    </source>
</evidence>
<keyword evidence="2" id="KW-0170">Cobalt</keyword>
<dbReference type="RefSeq" id="WP_312746543.1">
    <property type="nucleotide sequence ID" value="NZ_CP116968.1"/>
</dbReference>
<feature type="domain" description="B12-binding" evidence="3">
    <location>
        <begin position="214"/>
        <end position="335"/>
    </location>
</feature>
<sequence>MKFLEGEVIEVITTQFFQHYPETDAYGESGKVHCATDARFHLTFLRTAIEFGTEETFRQYVRWTTNVLQARSIPRSVLQKFLNHISQALEPHLTDLEKRVVRTHLIESPHESPLSEAPTATPPRSPLTLHQEIFLQALLAGDRHAAKTIAIEAFSMTDSLSDVYVELFQESLYEIGRLWESNRISVAQEHVATAITQYVMANLYSCVKPAQPFQGKGIITGVEGELHQVGSHMVADLLEARGWDIRFLGVNIPHQAILHMIKEFQPTLVGISATMVLKVPTVRDLIKDIRNHFLPEHTPRILVGGSAFRSLPDVFREIGADGFAHDLRSLTTLLA</sequence>
<reference evidence="4 5" key="1">
    <citation type="submission" date="2023-01" db="EMBL/GenBank/DDBJ databases">
        <title>Cultivation and genomic characterization of new, ubiquitous marine nitrite-oxidizing bacteria from the Nitrospirales.</title>
        <authorList>
            <person name="Mueller A.J."/>
            <person name="Daebeler A."/>
            <person name="Herbold C.W."/>
            <person name="Kirkegaard R.H."/>
            <person name="Daims H."/>
        </authorList>
    </citation>
    <scope>NUCLEOTIDE SEQUENCE [LARGE SCALE GENOMIC DNA]</scope>
    <source>
        <strain evidence="4 5">DK</strain>
    </source>
</reference>
<evidence type="ECO:0000313" key="5">
    <source>
        <dbReference type="Proteomes" id="UP001302494"/>
    </source>
</evidence>
<dbReference type="Pfam" id="PF02310">
    <property type="entry name" value="B12-binding"/>
    <property type="match status" value="1"/>
</dbReference>
<dbReference type="Gene3D" id="1.10.1240.10">
    <property type="entry name" value="Methionine synthase domain"/>
    <property type="match status" value="1"/>
</dbReference>
<dbReference type="GO" id="GO:0031419">
    <property type="term" value="F:cobalamin binding"/>
    <property type="evidence" value="ECO:0007669"/>
    <property type="project" value="InterPro"/>
</dbReference>
<dbReference type="InterPro" id="IPR036594">
    <property type="entry name" value="Meth_synthase_dom"/>
</dbReference>
<dbReference type="AlphaFoldDB" id="A0AA96K3L9"/>
<dbReference type="EMBL" id="CP116968">
    <property type="protein sequence ID" value="WNM62684.1"/>
    <property type="molecule type" value="Genomic_DNA"/>
</dbReference>
<dbReference type="GO" id="GO:0008705">
    <property type="term" value="F:methionine synthase activity"/>
    <property type="evidence" value="ECO:0007669"/>
    <property type="project" value="TreeGrafter"/>
</dbReference>
<dbReference type="InterPro" id="IPR036724">
    <property type="entry name" value="Cobalamin-bd_sf"/>
</dbReference>
<dbReference type="GO" id="GO:0050667">
    <property type="term" value="P:homocysteine metabolic process"/>
    <property type="evidence" value="ECO:0007669"/>
    <property type="project" value="TreeGrafter"/>
</dbReference>
<dbReference type="PROSITE" id="PS51332">
    <property type="entry name" value="B12_BINDING"/>
    <property type="match status" value="1"/>
</dbReference>
<dbReference type="GO" id="GO:0046653">
    <property type="term" value="P:tetrahydrofolate metabolic process"/>
    <property type="evidence" value="ECO:0007669"/>
    <property type="project" value="TreeGrafter"/>
</dbReference>
<dbReference type="PANTHER" id="PTHR45833">
    <property type="entry name" value="METHIONINE SYNTHASE"/>
    <property type="match status" value="1"/>
</dbReference>
<evidence type="ECO:0000259" key="3">
    <source>
        <dbReference type="PROSITE" id="PS51332"/>
    </source>
</evidence>
<dbReference type="GO" id="GO:0046872">
    <property type="term" value="F:metal ion binding"/>
    <property type="evidence" value="ECO:0007669"/>
    <property type="project" value="UniProtKB-KW"/>
</dbReference>
<accession>A0AA96K3L9</accession>
<name>A0AA96K3L9_9BACT</name>
<dbReference type="InterPro" id="IPR050554">
    <property type="entry name" value="Met_Synthase/Corrinoid"/>
</dbReference>
<dbReference type="Pfam" id="PF02607">
    <property type="entry name" value="B12-binding_2"/>
    <property type="match status" value="1"/>
</dbReference>
<protein>
    <submittedName>
        <fullName evidence="4">Cobalamin-dependent protein</fullName>
    </submittedName>
</protein>
<dbReference type="Gene3D" id="3.40.50.280">
    <property type="entry name" value="Cobalamin-binding domain"/>
    <property type="match status" value="1"/>
</dbReference>
<evidence type="ECO:0000313" key="4">
    <source>
        <dbReference type="EMBL" id="WNM62684.1"/>
    </source>
</evidence>